<keyword evidence="6" id="KW-0547">Nucleotide-binding</keyword>
<keyword evidence="5" id="KW-0479">Metal-binding</keyword>
<dbReference type="GO" id="GO:0005524">
    <property type="term" value="F:ATP binding"/>
    <property type="evidence" value="ECO:0007669"/>
    <property type="project" value="UniProtKB-KW"/>
</dbReference>
<keyword evidence="4" id="KW-0548">Nucleotidyltransferase</keyword>
<accession>A0A401LXE6</accession>
<evidence type="ECO:0000256" key="4">
    <source>
        <dbReference type="ARBA" id="ARBA00022695"/>
    </source>
</evidence>
<evidence type="ECO:0000256" key="2">
    <source>
        <dbReference type="ARBA" id="ARBA00022649"/>
    </source>
</evidence>
<evidence type="ECO:0000256" key="9">
    <source>
        <dbReference type="ARBA" id="ARBA00038276"/>
    </source>
</evidence>
<evidence type="ECO:0000256" key="7">
    <source>
        <dbReference type="ARBA" id="ARBA00022840"/>
    </source>
</evidence>
<sequence length="88" mass="10380">MHIIPGNLRKYMRENTEKFGIGSVARGEQYEGNNIDVCVEIDKPFIFTLVYIKEGLEKLLKCPVDVVRLRNNMDELLKMYINRDRIYV</sequence>
<keyword evidence="2" id="KW-1277">Toxin-antitoxin system</keyword>
<comment type="caution">
    <text evidence="11">The sequence shown here is derived from an EMBL/GenBank/DDBJ whole genome shotgun (WGS) entry which is preliminary data.</text>
</comment>
<dbReference type="CDD" id="cd05403">
    <property type="entry name" value="NT_KNTase_like"/>
    <property type="match status" value="1"/>
</dbReference>
<proteinExistence type="inferred from homology"/>
<evidence type="ECO:0000256" key="1">
    <source>
        <dbReference type="ARBA" id="ARBA00001946"/>
    </source>
</evidence>
<dbReference type="PANTHER" id="PTHR33571:SF14">
    <property type="entry name" value="PROTEIN ADENYLYLTRANSFERASE MJ0435-RELATED"/>
    <property type="match status" value="1"/>
</dbReference>
<dbReference type="InterPro" id="IPR043519">
    <property type="entry name" value="NT_sf"/>
</dbReference>
<evidence type="ECO:0000256" key="3">
    <source>
        <dbReference type="ARBA" id="ARBA00022679"/>
    </source>
</evidence>
<feature type="domain" description="Polymerase nucleotidyl transferase" evidence="10">
    <location>
        <begin position="15"/>
        <end position="86"/>
    </location>
</feature>
<dbReference type="PANTHER" id="PTHR33571">
    <property type="entry name" value="SSL8005 PROTEIN"/>
    <property type="match status" value="1"/>
</dbReference>
<evidence type="ECO:0000313" key="12">
    <source>
        <dbReference type="Proteomes" id="UP000288079"/>
    </source>
</evidence>
<evidence type="ECO:0000256" key="8">
    <source>
        <dbReference type="ARBA" id="ARBA00022842"/>
    </source>
</evidence>
<keyword evidence="3" id="KW-0808">Transferase</keyword>
<dbReference type="Pfam" id="PF01909">
    <property type="entry name" value="NTP_transf_2"/>
    <property type="match status" value="1"/>
</dbReference>
<dbReference type="AlphaFoldDB" id="A0A401LXE6"/>
<reference evidence="11 12" key="1">
    <citation type="submission" date="2018-10" db="EMBL/GenBank/DDBJ databases">
        <title>Draft Genome Sequence of Bacteroides sp. KCTC 15687.</title>
        <authorList>
            <person name="Yu S.Y."/>
            <person name="Kim J.S."/>
            <person name="Oh B.S."/>
            <person name="Park S.H."/>
            <person name="Kang S.W."/>
            <person name="Park J.E."/>
            <person name="Choi S.H."/>
            <person name="Han K.I."/>
            <person name="Lee K.C."/>
            <person name="Eom M.K."/>
            <person name="Suh M.K."/>
            <person name="Lee D.H."/>
            <person name="Yoon H."/>
            <person name="Kim B."/>
            <person name="Yang S.J."/>
            <person name="Lee J.S."/>
            <person name="Lee J.H."/>
        </authorList>
    </citation>
    <scope>NUCLEOTIDE SEQUENCE [LARGE SCALE GENOMIC DNA]</scope>
    <source>
        <strain evidence="11 12">KCTC 15687</strain>
    </source>
</reference>
<keyword evidence="8" id="KW-0460">Magnesium</keyword>
<evidence type="ECO:0000256" key="5">
    <source>
        <dbReference type="ARBA" id="ARBA00022723"/>
    </source>
</evidence>
<dbReference type="Proteomes" id="UP000288079">
    <property type="component" value="Unassembled WGS sequence"/>
</dbReference>
<name>A0A401LXE6_9BACE</name>
<dbReference type="GO" id="GO:0016779">
    <property type="term" value="F:nucleotidyltransferase activity"/>
    <property type="evidence" value="ECO:0007669"/>
    <property type="project" value="UniProtKB-KW"/>
</dbReference>
<gene>
    <name evidence="11" type="ORF">KGMB02408_31450</name>
</gene>
<dbReference type="Gene3D" id="3.30.460.10">
    <property type="entry name" value="Beta Polymerase, domain 2"/>
    <property type="match status" value="1"/>
</dbReference>
<keyword evidence="7" id="KW-0067">ATP-binding</keyword>
<dbReference type="InterPro" id="IPR002934">
    <property type="entry name" value="Polymerase_NTP_transf_dom"/>
</dbReference>
<comment type="similarity">
    <text evidence="9">Belongs to the MntA antitoxin family.</text>
</comment>
<dbReference type="InterPro" id="IPR052038">
    <property type="entry name" value="Type-VII_TA_antitoxin"/>
</dbReference>
<organism evidence="11 12">
    <name type="scientific">Bacteroides faecalis</name>
    <dbReference type="NCBI Taxonomy" id="2447885"/>
    <lineage>
        <taxon>Bacteria</taxon>
        <taxon>Pseudomonadati</taxon>
        <taxon>Bacteroidota</taxon>
        <taxon>Bacteroidia</taxon>
        <taxon>Bacteroidales</taxon>
        <taxon>Bacteroidaceae</taxon>
        <taxon>Bacteroides</taxon>
    </lineage>
</organism>
<evidence type="ECO:0000313" key="11">
    <source>
        <dbReference type="EMBL" id="GCB36200.1"/>
    </source>
</evidence>
<dbReference type="EMBL" id="BHWB01000010">
    <property type="protein sequence ID" value="GCB36200.1"/>
    <property type="molecule type" value="Genomic_DNA"/>
</dbReference>
<keyword evidence="12" id="KW-1185">Reference proteome</keyword>
<comment type="cofactor">
    <cofactor evidence="1">
        <name>Mg(2+)</name>
        <dbReference type="ChEBI" id="CHEBI:18420"/>
    </cofactor>
</comment>
<dbReference type="GO" id="GO:0046872">
    <property type="term" value="F:metal ion binding"/>
    <property type="evidence" value="ECO:0007669"/>
    <property type="project" value="UniProtKB-KW"/>
</dbReference>
<protein>
    <submittedName>
        <fullName evidence="11">DNA polymerase subunit beta</fullName>
    </submittedName>
</protein>
<evidence type="ECO:0000259" key="10">
    <source>
        <dbReference type="Pfam" id="PF01909"/>
    </source>
</evidence>
<evidence type="ECO:0000256" key="6">
    <source>
        <dbReference type="ARBA" id="ARBA00022741"/>
    </source>
</evidence>
<dbReference type="SUPFAM" id="SSF81301">
    <property type="entry name" value="Nucleotidyltransferase"/>
    <property type="match status" value="1"/>
</dbReference>